<dbReference type="Proteomes" id="UP001281147">
    <property type="component" value="Unassembled WGS sequence"/>
</dbReference>
<evidence type="ECO:0000313" key="2">
    <source>
        <dbReference type="Proteomes" id="UP001281147"/>
    </source>
</evidence>
<protein>
    <submittedName>
        <fullName evidence="1">Uncharacterized protein</fullName>
    </submittedName>
</protein>
<comment type="caution">
    <text evidence="1">The sequence shown here is derived from an EMBL/GenBank/DDBJ whole genome shotgun (WGS) entry which is preliminary data.</text>
</comment>
<organism evidence="1 2">
    <name type="scientific">Vermiconidia calcicola</name>
    <dbReference type="NCBI Taxonomy" id="1690605"/>
    <lineage>
        <taxon>Eukaryota</taxon>
        <taxon>Fungi</taxon>
        <taxon>Dikarya</taxon>
        <taxon>Ascomycota</taxon>
        <taxon>Pezizomycotina</taxon>
        <taxon>Dothideomycetes</taxon>
        <taxon>Dothideomycetidae</taxon>
        <taxon>Mycosphaerellales</taxon>
        <taxon>Extremaceae</taxon>
        <taxon>Vermiconidia</taxon>
    </lineage>
</organism>
<gene>
    <name evidence="1" type="ORF">LTR37_018863</name>
</gene>
<evidence type="ECO:0000313" key="1">
    <source>
        <dbReference type="EMBL" id="KAK3691111.1"/>
    </source>
</evidence>
<keyword evidence="2" id="KW-1185">Reference proteome</keyword>
<proteinExistence type="predicted"/>
<name>A0ACC3MFP7_9PEZI</name>
<sequence>MNSLGGGGEQSPWLVNAANALTCCLVVLTCGFASVFVKYLAIKWTLILGAAGYAPFAAGLYCNNRSQSRWAVLFGAACCGLGAGIFWMAEAAVALSYPGPHNQGRSLGLWLSFRVAGQILGDAINPGLNAKRNEQGAVSYTVYLASIAIQAAAPFAGLLLSPLGKVQRTDGVVVSCSIPKEQRVLQELSDNGRRFFSKKYLLVVSLIAQSYSPKPSSSPMQACG</sequence>
<accession>A0ACC3MFP7</accession>
<reference evidence="1" key="1">
    <citation type="submission" date="2023-07" db="EMBL/GenBank/DDBJ databases">
        <title>Black Yeasts Isolated from many extreme environments.</title>
        <authorList>
            <person name="Coleine C."/>
            <person name="Stajich J.E."/>
            <person name="Selbmann L."/>
        </authorList>
    </citation>
    <scope>NUCLEOTIDE SEQUENCE</scope>
    <source>
        <strain evidence="1">CCFEE 5714</strain>
    </source>
</reference>
<dbReference type="EMBL" id="JAUTXU010000275">
    <property type="protein sequence ID" value="KAK3691111.1"/>
    <property type="molecule type" value="Genomic_DNA"/>
</dbReference>